<dbReference type="InterPro" id="IPR007844">
    <property type="entry name" value="AsmA"/>
</dbReference>
<proteinExistence type="predicted"/>
<evidence type="ECO:0000313" key="4">
    <source>
        <dbReference type="Proteomes" id="UP000230639"/>
    </source>
</evidence>
<keyword evidence="1" id="KW-0812">Transmembrane</keyword>
<reference evidence="3 4" key="1">
    <citation type="submission" date="2017-09" db="EMBL/GenBank/DDBJ databases">
        <title>Complete genome of Salmonella enterica subsp. diarizonae isolated from stool of a patient with bacterial enteropathy.</title>
        <authorList>
            <person name="Zhou J."/>
            <person name="Chen Q."/>
            <person name="Guo L."/>
            <person name="Fan J."/>
        </authorList>
    </citation>
    <scope>NUCLEOTIDE SEQUENCE [LARGE SCALE GENOMIC DNA]</scope>
    <source>
        <strain evidence="3 4">HZS154</strain>
    </source>
</reference>
<dbReference type="AlphaFoldDB" id="A0A2I5HN34"/>
<accession>A0A2I5HN34</accession>
<organism evidence="3 4">
    <name type="scientific">Salmonella diarizonae</name>
    <dbReference type="NCBI Taxonomy" id="59204"/>
    <lineage>
        <taxon>Bacteria</taxon>
        <taxon>Pseudomonadati</taxon>
        <taxon>Pseudomonadota</taxon>
        <taxon>Gammaproteobacteria</taxon>
        <taxon>Enterobacterales</taxon>
        <taxon>Enterobacteriaceae</taxon>
        <taxon>Salmonella</taxon>
    </lineage>
</organism>
<dbReference type="Pfam" id="PF05170">
    <property type="entry name" value="AsmA"/>
    <property type="match status" value="1"/>
</dbReference>
<dbReference type="RefSeq" id="WP_063389914.1">
    <property type="nucleotide sequence ID" value="NZ_CP011288.1"/>
</dbReference>
<dbReference type="STRING" id="59204.UQ49_00275"/>
<evidence type="ECO:0000313" key="3">
    <source>
        <dbReference type="EMBL" id="ATW56870.1"/>
    </source>
</evidence>
<feature type="domain" description="AsmA" evidence="2">
    <location>
        <begin position="1"/>
        <end position="538"/>
    </location>
</feature>
<feature type="transmembrane region" description="Helical" evidence="1">
    <location>
        <begin position="7"/>
        <end position="26"/>
    </location>
</feature>
<dbReference type="Proteomes" id="UP000230639">
    <property type="component" value="Chromosome"/>
</dbReference>
<evidence type="ECO:0000259" key="2">
    <source>
        <dbReference type="Pfam" id="PF05170"/>
    </source>
</evidence>
<keyword evidence="1" id="KW-0472">Membrane</keyword>
<gene>
    <name evidence="3" type="ORF">CNQ75_21495</name>
</gene>
<protein>
    <submittedName>
        <fullName evidence="3">AsmA family protein</fullName>
    </submittedName>
</protein>
<dbReference type="EMBL" id="CP023345">
    <property type="protein sequence ID" value="ATW56870.1"/>
    <property type="molecule type" value="Genomic_DNA"/>
</dbReference>
<evidence type="ECO:0000256" key="1">
    <source>
        <dbReference type="SAM" id="Phobius"/>
    </source>
</evidence>
<keyword evidence="1" id="KW-1133">Transmembrane helix</keyword>
<sequence>MKLIGRLLLYVLIACLVVIFGFYFLLQTRWGADHVSNWVSENSGYHLTFDVMDHRFSAPSHLLLENVTFGRDGQPATLVAETVDIGLSIRQLTAPLHVDTILLQDGTLNISVQTAPFPFEADRLQLRNMALNSPGSEWRLSAQRVNGGIMPWRPEAGQILGNKAQIQLSAGSLTLNDVPATNVLIEGSIDHNQVMLNTVGADIARGALTGVARRNADGSWVVENLRLNDIRLQSDKSLSEFFAPLTTVPSLQIGRLEVTDASLQGPDWAVTDLDLSLRNLTLRKEDWQSQEGKLSMNASEFIYGSLHFLDPILNAEFSPQGVALRQFTTRWEGGMVRTSGAWLREGKALILDDTAIAGLEYTLPENWKQLWMKPLPDWLNSLTLKKFSASRNLVIDIDPAFPWQITALDGYGANLELVQHHQWGVWSGNATLNAAAATFNRVDVRRPSLSLTANASTVNISDLSAFTGKGILEATASVSQLPQRQTQISLNGRGVPMDVLQQWGWPALPIAGDGNIQLTASGNIQADVPLKRTVNGQLHAVNAQKQQITQTMQAGVVSGGEVTSTEPAL</sequence>
<name>A0A2I5HN34_SALDZ</name>